<dbReference type="Proteomes" id="UP000504618">
    <property type="component" value="Unplaced"/>
</dbReference>
<organism evidence="1 2">
    <name type="scientific">Temnothorax curvispinosus</name>
    <dbReference type="NCBI Taxonomy" id="300111"/>
    <lineage>
        <taxon>Eukaryota</taxon>
        <taxon>Metazoa</taxon>
        <taxon>Ecdysozoa</taxon>
        <taxon>Arthropoda</taxon>
        <taxon>Hexapoda</taxon>
        <taxon>Insecta</taxon>
        <taxon>Pterygota</taxon>
        <taxon>Neoptera</taxon>
        <taxon>Endopterygota</taxon>
        <taxon>Hymenoptera</taxon>
        <taxon>Apocrita</taxon>
        <taxon>Aculeata</taxon>
        <taxon>Formicoidea</taxon>
        <taxon>Formicidae</taxon>
        <taxon>Myrmicinae</taxon>
        <taxon>Temnothorax</taxon>
    </lineage>
</organism>
<evidence type="ECO:0000313" key="1">
    <source>
        <dbReference type="Proteomes" id="UP000504618"/>
    </source>
</evidence>
<dbReference type="RefSeq" id="XP_024886401.1">
    <property type="nucleotide sequence ID" value="XM_025030633.1"/>
</dbReference>
<proteinExistence type="predicted"/>
<reference evidence="2" key="1">
    <citation type="submission" date="2025-08" db="UniProtKB">
        <authorList>
            <consortium name="RefSeq"/>
        </authorList>
    </citation>
    <scope>IDENTIFICATION</scope>
    <source>
        <tissue evidence="2">Whole body</tissue>
    </source>
</reference>
<dbReference type="AlphaFoldDB" id="A0A6J1QZW7"/>
<dbReference type="GeneID" id="112463925"/>
<protein>
    <submittedName>
        <fullName evidence="2">Uncharacterized protein LOC112463925 isoform X2</fullName>
    </submittedName>
</protein>
<name>A0A6J1QZW7_9HYME</name>
<sequence>MPGLTERLCHCPNGRECPWQWTKTFDNSTIFLNNRSILKFCTQLMELETCAYKQEAVVVHGEGDTNNSYIIPYNVTISCICPQTHYWKLQKYTYEEHGLVQIFRCVKKRMCESLEFCGYIRSDLYSTYYRCTCPEKHLCVFKNKTQVNVQELLYSGPAYMAYCYRY</sequence>
<evidence type="ECO:0000313" key="2">
    <source>
        <dbReference type="RefSeq" id="XP_024886401.1"/>
    </source>
</evidence>
<dbReference type="Gene3D" id="2.20.20.160">
    <property type="match status" value="1"/>
</dbReference>
<gene>
    <name evidence="2" type="primary">LOC112463925</name>
</gene>
<accession>A0A6J1QZW7</accession>
<keyword evidence="1" id="KW-1185">Reference proteome</keyword>